<evidence type="ECO:0000313" key="2">
    <source>
        <dbReference type="Proteomes" id="UP001472677"/>
    </source>
</evidence>
<reference evidence="1 2" key="1">
    <citation type="journal article" date="2024" name="G3 (Bethesda)">
        <title>Genome assembly of Hibiscus sabdariffa L. provides insights into metabolisms of medicinal natural products.</title>
        <authorList>
            <person name="Kim T."/>
        </authorList>
    </citation>
    <scope>NUCLEOTIDE SEQUENCE [LARGE SCALE GENOMIC DNA]</scope>
    <source>
        <strain evidence="1">TK-2024</strain>
        <tissue evidence="1">Old leaves</tissue>
    </source>
</reference>
<protein>
    <submittedName>
        <fullName evidence="1">Uncharacterized protein</fullName>
    </submittedName>
</protein>
<name>A0ABR2CJ60_9ROSI</name>
<gene>
    <name evidence="1" type="ORF">V6N12_030043</name>
</gene>
<keyword evidence="2" id="KW-1185">Reference proteome</keyword>
<dbReference type="Proteomes" id="UP001472677">
    <property type="component" value="Unassembled WGS sequence"/>
</dbReference>
<comment type="caution">
    <text evidence="1">The sequence shown here is derived from an EMBL/GenBank/DDBJ whole genome shotgun (WGS) entry which is preliminary data.</text>
</comment>
<evidence type="ECO:0000313" key="1">
    <source>
        <dbReference type="EMBL" id="KAK8519676.1"/>
    </source>
</evidence>
<dbReference type="EMBL" id="JBBPBM010000050">
    <property type="protein sequence ID" value="KAK8519676.1"/>
    <property type="molecule type" value="Genomic_DNA"/>
</dbReference>
<sequence>MEPQFQEPNLHPKQKSSAFALTRHRGPQEAIFKEDQKFDEDEEEEEEEYELDEEKPRYTSSTTPNSRCSRGVSTDELEYHQHSSSIISEKQVQSNNTTSKRFEYGEPVANVSALSRNSSVLLQLIAGGEPDVKLRLGTLILELIRA</sequence>
<accession>A0ABR2CJ60</accession>
<organism evidence="1 2">
    <name type="scientific">Hibiscus sabdariffa</name>
    <name type="common">roselle</name>
    <dbReference type="NCBI Taxonomy" id="183260"/>
    <lineage>
        <taxon>Eukaryota</taxon>
        <taxon>Viridiplantae</taxon>
        <taxon>Streptophyta</taxon>
        <taxon>Embryophyta</taxon>
        <taxon>Tracheophyta</taxon>
        <taxon>Spermatophyta</taxon>
        <taxon>Magnoliopsida</taxon>
        <taxon>eudicotyledons</taxon>
        <taxon>Gunneridae</taxon>
        <taxon>Pentapetalae</taxon>
        <taxon>rosids</taxon>
        <taxon>malvids</taxon>
        <taxon>Malvales</taxon>
        <taxon>Malvaceae</taxon>
        <taxon>Malvoideae</taxon>
        <taxon>Hibiscus</taxon>
    </lineage>
</organism>
<proteinExistence type="predicted"/>